<reference evidence="2 3" key="1">
    <citation type="submission" date="2019-02" db="EMBL/GenBank/DDBJ databases">
        <title>Deep-cultivation of Planctomycetes and their phenomic and genomic characterization uncovers novel biology.</title>
        <authorList>
            <person name="Wiegand S."/>
            <person name="Jogler M."/>
            <person name="Boedeker C."/>
            <person name="Pinto D."/>
            <person name="Vollmers J."/>
            <person name="Rivas-Marin E."/>
            <person name="Kohn T."/>
            <person name="Peeters S.H."/>
            <person name="Heuer A."/>
            <person name="Rast P."/>
            <person name="Oberbeckmann S."/>
            <person name="Bunk B."/>
            <person name="Jeske O."/>
            <person name="Meyerdierks A."/>
            <person name="Storesund J.E."/>
            <person name="Kallscheuer N."/>
            <person name="Luecker S."/>
            <person name="Lage O.M."/>
            <person name="Pohl T."/>
            <person name="Merkel B.J."/>
            <person name="Hornburger P."/>
            <person name="Mueller R.-W."/>
            <person name="Bruemmer F."/>
            <person name="Labrenz M."/>
            <person name="Spormann A.M."/>
            <person name="Op den Camp H."/>
            <person name="Overmann J."/>
            <person name="Amann R."/>
            <person name="Jetten M.S.M."/>
            <person name="Mascher T."/>
            <person name="Medema M.H."/>
            <person name="Devos D.P."/>
            <person name="Kaster A.-K."/>
            <person name="Ovreas L."/>
            <person name="Rohde M."/>
            <person name="Galperin M.Y."/>
            <person name="Jogler C."/>
        </authorList>
    </citation>
    <scope>NUCLEOTIDE SEQUENCE [LARGE SCALE GENOMIC DNA]</scope>
    <source>
        <strain evidence="2 3">EC9</strain>
    </source>
</reference>
<proteinExistence type="predicted"/>
<evidence type="ECO:0000313" key="3">
    <source>
        <dbReference type="Proteomes" id="UP000319557"/>
    </source>
</evidence>
<keyword evidence="1" id="KW-1133">Transmembrane helix</keyword>
<sequence length="67" mass="7267">MPKALCLISLVVAALLFILFASDFGMSMAGMDDVAPFQGASMMMDIAFLILSIALGVMSWMTFREQV</sequence>
<dbReference type="OrthoDB" id="291470at2"/>
<keyword evidence="3" id="KW-1185">Reference proteome</keyword>
<evidence type="ECO:0000313" key="2">
    <source>
        <dbReference type="EMBL" id="QDS89316.1"/>
    </source>
</evidence>
<keyword evidence="1" id="KW-0472">Membrane</keyword>
<dbReference type="Proteomes" id="UP000319557">
    <property type="component" value="Chromosome"/>
</dbReference>
<name>A0A517M363_9BACT</name>
<gene>
    <name evidence="2" type="ORF">EC9_35150</name>
</gene>
<dbReference type="RefSeq" id="WP_145346961.1">
    <property type="nucleotide sequence ID" value="NZ_CP036261.1"/>
</dbReference>
<dbReference type="KEGG" id="ruv:EC9_35150"/>
<protein>
    <submittedName>
        <fullName evidence="2">Uncharacterized protein</fullName>
    </submittedName>
</protein>
<dbReference type="AlphaFoldDB" id="A0A517M363"/>
<accession>A0A517M363</accession>
<keyword evidence="1" id="KW-0812">Transmembrane</keyword>
<dbReference type="EMBL" id="CP036261">
    <property type="protein sequence ID" value="QDS89316.1"/>
    <property type="molecule type" value="Genomic_DNA"/>
</dbReference>
<feature type="transmembrane region" description="Helical" evidence="1">
    <location>
        <begin position="37"/>
        <end position="63"/>
    </location>
</feature>
<organism evidence="2 3">
    <name type="scientific">Rosistilla ulvae</name>
    <dbReference type="NCBI Taxonomy" id="1930277"/>
    <lineage>
        <taxon>Bacteria</taxon>
        <taxon>Pseudomonadati</taxon>
        <taxon>Planctomycetota</taxon>
        <taxon>Planctomycetia</taxon>
        <taxon>Pirellulales</taxon>
        <taxon>Pirellulaceae</taxon>
        <taxon>Rosistilla</taxon>
    </lineage>
</organism>
<evidence type="ECO:0000256" key="1">
    <source>
        <dbReference type="SAM" id="Phobius"/>
    </source>
</evidence>